<comment type="caution">
    <text evidence="1">The sequence shown here is derived from an EMBL/GenBank/DDBJ whole genome shotgun (WGS) entry which is preliminary data.</text>
</comment>
<organism evidence="1 2">
    <name type="scientific">Acer negundo</name>
    <name type="common">Box elder</name>
    <dbReference type="NCBI Taxonomy" id="4023"/>
    <lineage>
        <taxon>Eukaryota</taxon>
        <taxon>Viridiplantae</taxon>
        <taxon>Streptophyta</taxon>
        <taxon>Embryophyta</taxon>
        <taxon>Tracheophyta</taxon>
        <taxon>Spermatophyta</taxon>
        <taxon>Magnoliopsida</taxon>
        <taxon>eudicotyledons</taxon>
        <taxon>Gunneridae</taxon>
        <taxon>Pentapetalae</taxon>
        <taxon>rosids</taxon>
        <taxon>malvids</taxon>
        <taxon>Sapindales</taxon>
        <taxon>Sapindaceae</taxon>
        <taxon>Hippocastanoideae</taxon>
        <taxon>Acereae</taxon>
        <taxon>Acer</taxon>
    </lineage>
</organism>
<evidence type="ECO:0000313" key="2">
    <source>
        <dbReference type="Proteomes" id="UP001064489"/>
    </source>
</evidence>
<dbReference type="AlphaFoldDB" id="A0AAD5JDL5"/>
<sequence>MSFTPCLFNYACAYFCKPDMKLNNLSSSDMFWMSNINELKSFTYSLQEPVCFSFLRDSLANQLVLQEVKKRLTQLERWIGEPPDENITDLALLSVENKERVIFLQQSHANLLKDLETRFNTVRMEQASVVDGMVE</sequence>
<dbReference type="EMBL" id="JAJSOW010000003">
    <property type="protein sequence ID" value="KAI9194600.1"/>
    <property type="molecule type" value="Genomic_DNA"/>
</dbReference>
<name>A0AAD5JDL5_ACENE</name>
<evidence type="ECO:0000313" key="1">
    <source>
        <dbReference type="EMBL" id="KAI9194600.1"/>
    </source>
</evidence>
<accession>A0AAD5JDL5</accession>
<keyword evidence="2" id="KW-1185">Reference proteome</keyword>
<protein>
    <submittedName>
        <fullName evidence="1">Uncharacterized protein</fullName>
    </submittedName>
</protein>
<reference evidence="1" key="1">
    <citation type="journal article" date="2022" name="Plant J.">
        <title>Strategies of tolerance reflected in two North American maple genomes.</title>
        <authorList>
            <person name="McEvoy S.L."/>
            <person name="Sezen U.U."/>
            <person name="Trouern-Trend A."/>
            <person name="McMahon S.M."/>
            <person name="Schaberg P.G."/>
            <person name="Yang J."/>
            <person name="Wegrzyn J.L."/>
            <person name="Swenson N.G."/>
        </authorList>
    </citation>
    <scope>NUCLEOTIDE SEQUENCE</scope>
    <source>
        <strain evidence="1">91603</strain>
    </source>
</reference>
<reference evidence="1" key="2">
    <citation type="submission" date="2023-02" db="EMBL/GenBank/DDBJ databases">
        <authorList>
            <person name="Swenson N.G."/>
            <person name="Wegrzyn J.L."/>
            <person name="Mcevoy S.L."/>
        </authorList>
    </citation>
    <scope>NUCLEOTIDE SEQUENCE</scope>
    <source>
        <strain evidence="1">91603</strain>
        <tissue evidence="1">Leaf</tissue>
    </source>
</reference>
<gene>
    <name evidence="1" type="ORF">LWI28_007473</name>
</gene>
<dbReference type="Proteomes" id="UP001064489">
    <property type="component" value="Chromosome 1"/>
</dbReference>
<proteinExistence type="predicted"/>